<proteinExistence type="predicted"/>
<evidence type="ECO:0000313" key="5">
    <source>
        <dbReference type="Proteomes" id="UP000562929"/>
    </source>
</evidence>
<accession>A0A8H4Q8G0</accession>
<name>A0A8H4Q8G0_9HYPO</name>
<feature type="domain" description="CPAF-like PDZ" evidence="3">
    <location>
        <begin position="154"/>
        <end position="271"/>
    </location>
</feature>
<evidence type="ECO:0000313" key="4">
    <source>
        <dbReference type="EMBL" id="KAF4589608.1"/>
    </source>
</evidence>
<reference evidence="4 5" key="1">
    <citation type="journal article" date="2020" name="G3 (Bethesda)">
        <title>Genetic Underpinnings of Host Manipulation by Ophiocordyceps as Revealed by Comparative Transcriptomics.</title>
        <authorList>
            <person name="Will I."/>
            <person name="Das B."/>
            <person name="Trinh T."/>
            <person name="Brachmann A."/>
            <person name="Ohm R.A."/>
            <person name="de Bekker C."/>
        </authorList>
    </citation>
    <scope>NUCLEOTIDE SEQUENCE [LARGE SCALE GENOMIC DNA]</scope>
    <source>
        <strain evidence="4 5">EC05</strain>
    </source>
</reference>
<evidence type="ECO:0000256" key="1">
    <source>
        <dbReference type="SAM" id="MobiDB-lite"/>
    </source>
</evidence>
<dbReference type="Gene3D" id="3.90.226.10">
    <property type="entry name" value="2-enoyl-CoA Hydratase, Chain A, domain 1"/>
    <property type="match status" value="1"/>
</dbReference>
<evidence type="ECO:0000259" key="3">
    <source>
        <dbReference type="Pfam" id="PF23658"/>
    </source>
</evidence>
<dbReference type="PANTHER" id="PTHR37049:SF4">
    <property type="entry name" value="RHODANESE DOMAIN-CONTAINING PROTEIN"/>
    <property type="match status" value="1"/>
</dbReference>
<evidence type="ECO:0000256" key="2">
    <source>
        <dbReference type="SAM" id="SignalP"/>
    </source>
</evidence>
<dbReference type="OrthoDB" id="27214at2759"/>
<dbReference type="InterPro" id="IPR029045">
    <property type="entry name" value="ClpP/crotonase-like_dom_sf"/>
</dbReference>
<feature type="signal peptide" evidence="2">
    <location>
        <begin position="1"/>
        <end position="16"/>
    </location>
</feature>
<dbReference type="EMBL" id="JAACLJ010000003">
    <property type="protein sequence ID" value="KAF4589608.1"/>
    <property type="molecule type" value="Genomic_DNA"/>
</dbReference>
<dbReference type="Pfam" id="PF23658">
    <property type="entry name" value="PDZ_CPAF_rel"/>
    <property type="match status" value="1"/>
</dbReference>
<dbReference type="PANTHER" id="PTHR37049">
    <property type="entry name" value="PEPTIDASE S41 FAMILY PROTEIN"/>
    <property type="match status" value="1"/>
</dbReference>
<protein>
    <submittedName>
        <fullName evidence="4">Peptidase S41</fullName>
    </submittedName>
</protein>
<organism evidence="4 5">
    <name type="scientific">Ophiocordyceps camponoti-floridani</name>
    <dbReference type="NCBI Taxonomy" id="2030778"/>
    <lineage>
        <taxon>Eukaryota</taxon>
        <taxon>Fungi</taxon>
        <taxon>Dikarya</taxon>
        <taxon>Ascomycota</taxon>
        <taxon>Pezizomycotina</taxon>
        <taxon>Sordariomycetes</taxon>
        <taxon>Hypocreomycetidae</taxon>
        <taxon>Hypocreales</taxon>
        <taxon>Ophiocordycipitaceae</taxon>
        <taxon>Ophiocordyceps</taxon>
    </lineage>
</organism>
<dbReference type="AlphaFoldDB" id="A0A8H4Q8G0"/>
<gene>
    <name evidence="4" type="ORF">GQ602_003497</name>
</gene>
<feature type="chain" id="PRO_5034270882" evidence="2">
    <location>
        <begin position="17"/>
        <end position="679"/>
    </location>
</feature>
<comment type="caution">
    <text evidence="4">The sequence shown here is derived from an EMBL/GenBank/DDBJ whole genome shotgun (WGS) entry which is preliminary data.</text>
</comment>
<dbReference type="Proteomes" id="UP000562929">
    <property type="component" value="Unassembled WGS sequence"/>
</dbReference>
<dbReference type="InterPro" id="IPR052766">
    <property type="entry name" value="S41A_metabolite_peptidase"/>
</dbReference>
<dbReference type="InterPro" id="IPR056186">
    <property type="entry name" value="PDZ_CPAF-rel"/>
</dbReference>
<feature type="region of interest" description="Disordered" evidence="1">
    <location>
        <begin position="34"/>
        <end position="53"/>
    </location>
</feature>
<dbReference type="SUPFAM" id="SSF52096">
    <property type="entry name" value="ClpP/crotonase"/>
    <property type="match status" value="1"/>
</dbReference>
<keyword evidence="2" id="KW-0732">Signal</keyword>
<keyword evidence="5" id="KW-1185">Reference proteome</keyword>
<sequence length="679" mass="74182">MHLLLPLSLLALGAGAQEPPKNEADEACALVSKAVGEPEPLSPGQENSTKPRRRILPGREAYNCLKSIPFDKDRASAFVPELKKYLGFQSTLDLLKKPPKTWPFAPVDIPKGLDALGTDFKNQYQFDLAIDQLMTNAHDAHLRMQTCSLSIFEFRRDHAGIVSVSKDGLADPEVFAATDVAHLAKGHNDKISPIKTINGEDVLSFLEKIAIDSSAQSPDAQWNELFVSPATGSKLKTGQFIGNHGDWPGGDVTTITFKNGSSVEAPTIAFADGTKRFNETTPAQVFDSYCVPKGPPPPRTLRNGTLPDIPTLPKPFARDPLNEMLGFNLDNETIVLRLPSFGSAEKAQDYSVLIHNLTNSIFRKAKKSGRTKMIIDVSSNSGGHIARYLDLFGALFPDLVPDENRRLRRSEQVTALIQAFSVFNETESRNQNFTFAHKTLTRPDLTTGFPTVQDFIGNAVLEGQPMTAPFNFISLLESNFTPISGFGERTFDKTKRPKRPFRVDDMVILGNGICHSSCATFVHLMTTQGGVKTIVFGGRHQPGPMDIIGGVRGGEVAPLHGLSAMMDNAKNILLNSTNTVPLSQSDREKAANSLPKPLQNLTLALGGAVNLHSMYTTEGDDGLTLQFLKSPANCRRFYTGRNIADPKTVWKDAKEAAWGNGKCLDQVTEEEKTEEAKAP</sequence>